<keyword evidence="1" id="KW-0378">Hydrolase</keyword>
<proteinExistence type="predicted"/>
<gene>
    <name evidence="1" type="ORF">ACFFHF_02755</name>
</gene>
<dbReference type="EMBL" id="JBHLUU010000015">
    <property type="protein sequence ID" value="MFC0474216.1"/>
    <property type="molecule type" value="Genomic_DNA"/>
</dbReference>
<accession>A0ABV6KLL9</accession>
<evidence type="ECO:0000313" key="1">
    <source>
        <dbReference type="EMBL" id="MFC0474216.1"/>
    </source>
</evidence>
<dbReference type="SUPFAM" id="SSF101386">
    <property type="entry name" value="all-alpha NTP pyrophosphatases"/>
    <property type="match status" value="1"/>
</dbReference>
<dbReference type="PIRSF" id="PIRSF030140">
    <property type="entry name" value="UCP030140"/>
    <property type="match status" value="1"/>
</dbReference>
<protein>
    <submittedName>
        <fullName evidence="1">dUTP diphosphatase</fullName>
        <ecNumber evidence="1">3.6.1.23</ecNumber>
    </submittedName>
</protein>
<dbReference type="InterPro" id="IPR014871">
    <property type="entry name" value="dUTPase/dCTP_pyrophosphatase"/>
</dbReference>
<name>A0ABV6KLL9_9BACI</name>
<sequence>MMDLRELFEMQKGLDIHIAEKHQLQTDSLISRKVLALLVELGELANETRCFKFWSVKGASPKEVILEEFVDGVHFILSIGLDCGLERDVQVEELVIEEENVTNQFLSMYETVHRFSAERSMDTYRSMLESYFILGKMLGFTSDEIKEAYISKNEVNYKRQKEGY</sequence>
<dbReference type="Gene3D" id="1.10.4010.10">
    <property type="entry name" value="Type II deoxyuridine triphosphatase"/>
    <property type="match status" value="1"/>
</dbReference>
<comment type="caution">
    <text evidence="1">The sequence shown here is derived from an EMBL/GenBank/DDBJ whole genome shotgun (WGS) entry which is preliminary data.</text>
</comment>
<dbReference type="Pfam" id="PF08761">
    <property type="entry name" value="dUTPase_2"/>
    <property type="match status" value="1"/>
</dbReference>
<dbReference type="CDD" id="cd11527">
    <property type="entry name" value="NTP-PPase_dUTPase"/>
    <property type="match status" value="1"/>
</dbReference>
<dbReference type="RefSeq" id="WP_377057572.1">
    <property type="nucleotide sequence ID" value="NZ_JBHLUU010000015.1"/>
</dbReference>
<keyword evidence="2" id="KW-1185">Reference proteome</keyword>
<evidence type="ECO:0000313" key="2">
    <source>
        <dbReference type="Proteomes" id="UP001589738"/>
    </source>
</evidence>
<dbReference type="InterPro" id="IPR016947">
    <property type="entry name" value="UCP030140"/>
</dbReference>
<dbReference type="EC" id="3.6.1.23" evidence="1"/>
<dbReference type="Proteomes" id="UP001589738">
    <property type="component" value="Unassembled WGS sequence"/>
</dbReference>
<reference evidence="1 2" key="1">
    <citation type="submission" date="2024-09" db="EMBL/GenBank/DDBJ databases">
        <authorList>
            <person name="Sun Q."/>
            <person name="Mori K."/>
        </authorList>
    </citation>
    <scope>NUCLEOTIDE SEQUENCE [LARGE SCALE GENOMIC DNA]</scope>
    <source>
        <strain evidence="1 2">CGMCC 1.9126</strain>
    </source>
</reference>
<dbReference type="GO" id="GO:0004170">
    <property type="term" value="F:dUTP diphosphatase activity"/>
    <property type="evidence" value="ECO:0007669"/>
    <property type="project" value="UniProtKB-EC"/>
</dbReference>
<organism evidence="1 2">
    <name type="scientific">Robertmurraya beringensis</name>
    <dbReference type="NCBI Taxonomy" id="641660"/>
    <lineage>
        <taxon>Bacteria</taxon>
        <taxon>Bacillati</taxon>
        <taxon>Bacillota</taxon>
        <taxon>Bacilli</taxon>
        <taxon>Bacillales</taxon>
        <taxon>Bacillaceae</taxon>
        <taxon>Robertmurraya</taxon>
    </lineage>
</organism>